<organism evidence="3 4">
    <name type="scientific">Ancylostoma ceylanicum</name>
    <dbReference type="NCBI Taxonomy" id="53326"/>
    <lineage>
        <taxon>Eukaryota</taxon>
        <taxon>Metazoa</taxon>
        <taxon>Ecdysozoa</taxon>
        <taxon>Nematoda</taxon>
        <taxon>Chromadorea</taxon>
        <taxon>Rhabditida</taxon>
        <taxon>Rhabditina</taxon>
        <taxon>Rhabditomorpha</taxon>
        <taxon>Strongyloidea</taxon>
        <taxon>Ancylostomatidae</taxon>
        <taxon>Ancylostomatinae</taxon>
        <taxon>Ancylostoma</taxon>
    </lineage>
</organism>
<dbReference type="AlphaFoldDB" id="A0A016RVL2"/>
<evidence type="ECO:0000256" key="1">
    <source>
        <dbReference type="SAM" id="MobiDB-lite"/>
    </source>
</evidence>
<protein>
    <submittedName>
        <fullName evidence="3">Uncharacterized protein</fullName>
    </submittedName>
</protein>
<name>A0A016RVL2_9BILA</name>
<keyword evidence="2" id="KW-0732">Signal</keyword>
<accession>A0A016RVL2</accession>
<feature type="signal peptide" evidence="2">
    <location>
        <begin position="1"/>
        <end position="18"/>
    </location>
</feature>
<evidence type="ECO:0000256" key="2">
    <source>
        <dbReference type="SAM" id="SignalP"/>
    </source>
</evidence>
<gene>
    <name evidence="3" type="primary">Acey_s0361.g3474</name>
    <name evidence="3" type="ORF">Y032_0361g3474</name>
</gene>
<keyword evidence="4" id="KW-1185">Reference proteome</keyword>
<reference evidence="4" key="1">
    <citation type="journal article" date="2015" name="Nat. Genet.">
        <title>The genome and transcriptome of the zoonotic hookworm Ancylostoma ceylanicum identify infection-specific gene families.</title>
        <authorList>
            <person name="Schwarz E.M."/>
            <person name="Hu Y."/>
            <person name="Antoshechkin I."/>
            <person name="Miller M.M."/>
            <person name="Sternberg P.W."/>
            <person name="Aroian R.V."/>
        </authorList>
    </citation>
    <scope>NUCLEOTIDE SEQUENCE</scope>
    <source>
        <strain evidence="4">HY135</strain>
    </source>
</reference>
<proteinExistence type="predicted"/>
<feature type="region of interest" description="Disordered" evidence="1">
    <location>
        <begin position="68"/>
        <end position="88"/>
    </location>
</feature>
<dbReference type="Proteomes" id="UP000024635">
    <property type="component" value="Unassembled WGS sequence"/>
</dbReference>
<dbReference type="EMBL" id="JARK01001697">
    <property type="protein sequence ID" value="EYB82373.1"/>
    <property type="molecule type" value="Genomic_DNA"/>
</dbReference>
<feature type="chain" id="PRO_5001485845" evidence="2">
    <location>
        <begin position="19"/>
        <end position="88"/>
    </location>
</feature>
<evidence type="ECO:0000313" key="4">
    <source>
        <dbReference type="Proteomes" id="UP000024635"/>
    </source>
</evidence>
<feature type="compositionally biased region" description="Basic and acidic residues" evidence="1">
    <location>
        <begin position="77"/>
        <end position="88"/>
    </location>
</feature>
<comment type="caution">
    <text evidence="3">The sequence shown here is derived from an EMBL/GenBank/DDBJ whole genome shotgun (WGS) entry which is preliminary data.</text>
</comment>
<evidence type="ECO:0000313" key="3">
    <source>
        <dbReference type="EMBL" id="EYB82373.1"/>
    </source>
</evidence>
<sequence>MVYIVISVASVFVLPVTCIACAKQKKFDSKPAEEKPTITGTLIQGSSTIDSLSASISGQYVTGARIEITPIPTPSQPDEKQDADQYVI</sequence>